<reference evidence="6" key="1">
    <citation type="submission" date="2014-12" db="EMBL/GenBank/DDBJ databases">
        <title>Genome-wide characterization and analysis of bHLH transcription factors related to tanshinones biosynthesis in Salvia miltiorrhiza.</title>
        <authorList>
            <person name="Zhang X."/>
            <person name="Song J."/>
        </authorList>
    </citation>
    <scope>NUCLEOTIDE SEQUENCE</scope>
</reference>
<keyword evidence="3" id="KW-0804">Transcription</keyword>
<dbReference type="SUPFAM" id="SSF47459">
    <property type="entry name" value="HLH, helix-loop-helix DNA-binding domain"/>
    <property type="match status" value="1"/>
</dbReference>
<dbReference type="InterPro" id="IPR024097">
    <property type="entry name" value="bHLH_ZIP_TF"/>
</dbReference>
<evidence type="ECO:0000256" key="3">
    <source>
        <dbReference type="ARBA" id="ARBA00023163"/>
    </source>
</evidence>
<dbReference type="PROSITE" id="PS50888">
    <property type="entry name" value="BHLH"/>
    <property type="match status" value="1"/>
</dbReference>
<dbReference type="Gene3D" id="4.10.280.10">
    <property type="entry name" value="Helix-loop-helix DNA-binding domain"/>
    <property type="match status" value="1"/>
</dbReference>
<dbReference type="AlphaFoldDB" id="A0A0H3YBR9"/>
<dbReference type="GO" id="GO:0003700">
    <property type="term" value="F:DNA-binding transcription factor activity"/>
    <property type="evidence" value="ECO:0007669"/>
    <property type="project" value="TreeGrafter"/>
</dbReference>
<evidence type="ECO:0000259" key="5">
    <source>
        <dbReference type="PROSITE" id="PS50888"/>
    </source>
</evidence>
<evidence type="ECO:0000313" key="6">
    <source>
        <dbReference type="EMBL" id="AKN09571.1"/>
    </source>
</evidence>
<dbReference type="EMBL" id="KP257469">
    <property type="protein sequence ID" value="AKN09571.1"/>
    <property type="molecule type" value="mRNA"/>
</dbReference>
<keyword evidence="2" id="KW-0805">Transcription regulation</keyword>
<name>A0A0H3YBR9_SALMI</name>
<sequence>MAPARLAAAACEVGEANAIWHRHRWGWVQRLRKPHRLCISLSPSLSLTPSKDNEKAEELTFGGSTLGHSNSENCIQSFLLLFLDELPKQDYIHVRARRGQATDSHSLAERARREKISERMKILQDLVPGCNKVSCRLCLDIFVAS</sequence>
<dbReference type="PANTHER" id="PTHR12565:SF184">
    <property type="entry name" value="BHLH TRANSCRIPTION FACTOR"/>
    <property type="match status" value="1"/>
</dbReference>
<dbReference type="Pfam" id="PF00010">
    <property type="entry name" value="HLH"/>
    <property type="match status" value="1"/>
</dbReference>
<dbReference type="GO" id="GO:0005634">
    <property type="term" value="C:nucleus"/>
    <property type="evidence" value="ECO:0007669"/>
    <property type="project" value="UniProtKB-SubCell"/>
</dbReference>
<evidence type="ECO:0000256" key="1">
    <source>
        <dbReference type="ARBA" id="ARBA00004123"/>
    </source>
</evidence>
<dbReference type="PANTHER" id="PTHR12565">
    <property type="entry name" value="STEROL REGULATORY ELEMENT-BINDING PROTEIN"/>
    <property type="match status" value="1"/>
</dbReference>
<comment type="subcellular location">
    <subcellularLocation>
        <location evidence="1">Nucleus</location>
    </subcellularLocation>
</comment>
<accession>A0A0H3YBR9</accession>
<dbReference type="InterPro" id="IPR036638">
    <property type="entry name" value="HLH_DNA-bd_sf"/>
</dbReference>
<dbReference type="InterPro" id="IPR011598">
    <property type="entry name" value="bHLH_dom"/>
</dbReference>
<organism evidence="6">
    <name type="scientific">Salvia miltiorrhiza</name>
    <name type="common">Chinese sage</name>
    <dbReference type="NCBI Taxonomy" id="226208"/>
    <lineage>
        <taxon>Eukaryota</taxon>
        <taxon>Viridiplantae</taxon>
        <taxon>Streptophyta</taxon>
        <taxon>Embryophyta</taxon>
        <taxon>Tracheophyta</taxon>
        <taxon>Spermatophyta</taxon>
        <taxon>Magnoliopsida</taxon>
        <taxon>eudicotyledons</taxon>
        <taxon>Gunneridae</taxon>
        <taxon>Pentapetalae</taxon>
        <taxon>asterids</taxon>
        <taxon>lamiids</taxon>
        <taxon>Lamiales</taxon>
        <taxon>Lamiaceae</taxon>
        <taxon>Nepetoideae</taxon>
        <taxon>Mentheae</taxon>
        <taxon>Salviinae</taxon>
        <taxon>Salvia</taxon>
        <taxon>Salvia incertae sedis</taxon>
    </lineage>
</organism>
<keyword evidence="4" id="KW-0539">Nucleus</keyword>
<dbReference type="GO" id="GO:0046983">
    <property type="term" value="F:protein dimerization activity"/>
    <property type="evidence" value="ECO:0007669"/>
    <property type="project" value="InterPro"/>
</dbReference>
<protein>
    <submittedName>
        <fullName evidence="6">Basic helix-loop-helix transcription factor</fullName>
    </submittedName>
</protein>
<evidence type="ECO:0000256" key="4">
    <source>
        <dbReference type="ARBA" id="ARBA00023242"/>
    </source>
</evidence>
<evidence type="ECO:0000256" key="2">
    <source>
        <dbReference type="ARBA" id="ARBA00023015"/>
    </source>
</evidence>
<proteinExistence type="evidence at transcript level"/>
<feature type="domain" description="BHLH" evidence="5">
    <location>
        <begin position="100"/>
        <end position="145"/>
    </location>
</feature>